<dbReference type="STRING" id="1077348.A0A2G8RP57"/>
<evidence type="ECO:0000256" key="1">
    <source>
        <dbReference type="SAM" id="MobiDB-lite"/>
    </source>
</evidence>
<dbReference type="Proteomes" id="UP000230002">
    <property type="component" value="Unassembled WGS sequence"/>
</dbReference>
<dbReference type="AlphaFoldDB" id="A0A2G8RP57"/>
<sequence>MPRLRILAGPTLDQLVPIQANSGKPTRIASDAFEGEVAVYIKGFVDTEGRVGDSEYFEKRSGVTWSIQVQGRFLKEYTADELLFGNVFDKPLKLPWGFSAALKFMNFIDPTLEQDLASRTKPWALSPLIATMPYFHHTPAERSSAAAPAFPPKEPTSDDTSQLRVRATLTDGNIKGGKLKGNPSKRRSYFTNALRRQEVVLGPEDVITTDFCYDYLKFSPEGVTLRLPGGISIDMMKYWDGQPVRFVCCERLKKGERTAERPWGRVLCCVAIERVEGDSDGESVQEKEEAGKQAQGSDVD</sequence>
<evidence type="ECO:0000313" key="4">
    <source>
        <dbReference type="Proteomes" id="UP000230002"/>
    </source>
</evidence>
<evidence type="ECO:0000313" key="3">
    <source>
        <dbReference type="EMBL" id="PIL23305.1"/>
    </source>
</evidence>
<keyword evidence="4" id="KW-1185">Reference proteome</keyword>
<accession>A0A2G8RP57</accession>
<proteinExistence type="predicted"/>
<dbReference type="InterPro" id="IPR013897">
    <property type="entry name" value="Duc1"/>
</dbReference>
<name>A0A2G8RP57_9APHY</name>
<gene>
    <name evidence="3" type="ORF">GSI_14616</name>
</gene>
<dbReference type="PANTHER" id="PTHR34826">
    <property type="entry name" value="UPF0590 PROTEIN C409.17C"/>
    <property type="match status" value="1"/>
</dbReference>
<dbReference type="Pfam" id="PF08588">
    <property type="entry name" value="Duc1"/>
    <property type="match status" value="1"/>
</dbReference>
<protein>
    <recommendedName>
        <fullName evidence="2">Domain of unknown function at the cortex 1 domain-containing protein</fullName>
    </recommendedName>
</protein>
<feature type="region of interest" description="Disordered" evidence="1">
    <location>
        <begin position="277"/>
        <end position="300"/>
    </location>
</feature>
<reference evidence="3 4" key="1">
    <citation type="journal article" date="2015" name="Sci. Rep.">
        <title>Chromosome-level genome map provides insights into diverse defense mechanisms in the medicinal fungus Ganoderma sinense.</title>
        <authorList>
            <person name="Zhu Y."/>
            <person name="Xu J."/>
            <person name="Sun C."/>
            <person name="Zhou S."/>
            <person name="Xu H."/>
            <person name="Nelson D.R."/>
            <person name="Qian J."/>
            <person name="Song J."/>
            <person name="Luo H."/>
            <person name="Xiang L."/>
            <person name="Li Y."/>
            <person name="Xu Z."/>
            <person name="Ji A."/>
            <person name="Wang L."/>
            <person name="Lu S."/>
            <person name="Hayward A."/>
            <person name="Sun W."/>
            <person name="Li X."/>
            <person name="Schwartz D.C."/>
            <person name="Wang Y."/>
            <person name="Chen S."/>
        </authorList>
    </citation>
    <scope>NUCLEOTIDE SEQUENCE [LARGE SCALE GENOMIC DNA]</scope>
    <source>
        <strain evidence="3 4">ZZ0214-1</strain>
    </source>
</reference>
<organism evidence="3 4">
    <name type="scientific">Ganoderma sinense ZZ0214-1</name>
    <dbReference type="NCBI Taxonomy" id="1077348"/>
    <lineage>
        <taxon>Eukaryota</taxon>
        <taxon>Fungi</taxon>
        <taxon>Dikarya</taxon>
        <taxon>Basidiomycota</taxon>
        <taxon>Agaricomycotina</taxon>
        <taxon>Agaricomycetes</taxon>
        <taxon>Polyporales</taxon>
        <taxon>Polyporaceae</taxon>
        <taxon>Ganoderma</taxon>
    </lineage>
</organism>
<feature type="domain" description="Domain of unknown function at the cortex 1" evidence="2">
    <location>
        <begin position="3"/>
        <end position="254"/>
    </location>
</feature>
<dbReference type="EMBL" id="AYKW01000068">
    <property type="protein sequence ID" value="PIL23305.1"/>
    <property type="molecule type" value="Genomic_DNA"/>
</dbReference>
<dbReference type="OrthoDB" id="2119945at2759"/>
<evidence type="ECO:0000259" key="2">
    <source>
        <dbReference type="Pfam" id="PF08588"/>
    </source>
</evidence>
<comment type="caution">
    <text evidence="3">The sequence shown here is derived from an EMBL/GenBank/DDBJ whole genome shotgun (WGS) entry which is preliminary data.</text>
</comment>
<dbReference type="PANTHER" id="PTHR34826:SF2">
    <property type="entry name" value="UPF0590 PROTEIN C409.17C"/>
    <property type="match status" value="1"/>
</dbReference>